<dbReference type="AlphaFoldDB" id="A0A4Y7LB40"/>
<sequence>MCTTVCTTKKSKENPKLSNPSENANKLLIFLSGEPGLRTSDTGRYCYPMEFRSNNNRSVNIGGYCYPVEFRSNNNRSVNSGGYCDPVESRSNNNKSVNTDYSIILPEHILSADKLKRDGVGFANVYKGVNQLVTKIKFLK</sequence>
<dbReference type="Gramene" id="RZC81389">
    <property type="protein sequence ID" value="RZC81389"/>
    <property type="gene ID" value="C5167_043975"/>
</dbReference>
<protein>
    <submittedName>
        <fullName evidence="2">Uncharacterized protein</fullName>
    </submittedName>
</protein>
<dbReference type="Proteomes" id="UP000316621">
    <property type="component" value="Chromosome 10"/>
</dbReference>
<reference evidence="2 3" key="1">
    <citation type="journal article" date="2018" name="Science">
        <title>The opium poppy genome and morphinan production.</title>
        <authorList>
            <person name="Guo L."/>
            <person name="Winzer T."/>
            <person name="Yang X."/>
            <person name="Li Y."/>
            <person name="Ning Z."/>
            <person name="He Z."/>
            <person name="Teodor R."/>
            <person name="Lu Y."/>
            <person name="Bowser T.A."/>
            <person name="Graham I.A."/>
            <person name="Ye K."/>
        </authorList>
    </citation>
    <scope>NUCLEOTIDE SEQUENCE [LARGE SCALE GENOMIC DNA]</scope>
    <source>
        <strain evidence="3">cv. HN1</strain>
        <tissue evidence="2">Leaves</tissue>
    </source>
</reference>
<keyword evidence="3" id="KW-1185">Reference proteome</keyword>
<name>A0A4Y7LB40_PAPSO</name>
<evidence type="ECO:0000313" key="2">
    <source>
        <dbReference type="EMBL" id="RZC81389.1"/>
    </source>
</evidence>
<evidence type="ECO:0000256" key="1">
    <source>
        <dbReference type="SAM" id="MobiDB-lite"/>
    </source>
</evidence>
<organism evidence="2 3">
    <name type="scientific">Papaver somniferum</name>
    <name type="common">Opium poppy</name>
    <dbReference type="NCBI Taxonomy" id="3469"/>
    <lineage>
        <taxon>Eukaryota</taxon>
        <taxon>Viridiplantae</taxon>
        <taxon>Streptophyta</taxon>
        <taxon>Embryophyta</taxon>
        <taxon>Tracheophyta</taxon>
        <taxon>Spermatophyta</taxon>
        <taxon>Magnoliopsida</taxon>
        <taxon>Ranunculales</taxon>
        <taxon>Papaveraceae</taxon>
        <taxon>Papaveroideae</taxon>
        <taxon>Papaver</taxon>
    </lineage>
</organism>
<gene>
    <name evidence="2" type="ORF">C5167_043975</name>
</gene>
<proteinExistence type="predicted"/>
<evidence type="ECO:0000313" key="3">
    <source>
        <dbReference type="Proteomes" id="UP000316621"/>
    </source>
</evidence>
<feature type="region of interest" description="Disordered" evidence="1">
    <location>
        <begin position="1"/>
        <end position="20"/>
    </location>
</feature>
<dbReference type="EMBL" id="CM010724">
    <property type="protein sequence ID" value="RZC81389.1"/>
    <property type="molecule type" value="Genomic_DNA"/>
</dbReference>
<accession>A0A4Y7LB40</accession>